<dbReference type="PANTHER" id="PTHR10644">
    <property type="entry name" value="DNA REPAIR/RNA PROCESSING CPSF FAMILY"/>
    <property type="match status" value="1"/>
</dbReference>
<evidence type="ECO:0000256" key="2">
    <source>
        <dbReference type="ARBA" id="ARBA00023242"/>
    </source>
</evidence>
<dbReference type="Pfam" id="PF10433">
    <property type="entry name" value="Beta-prop_RSE1_1st"/>
    <property type="match status" value="1"/>
</dbReference>
<reference evidence="7 8" key="1">
    <citation type="journal article" date="2018" name="Front. Microbiol.">
        <title>Prospects for Fungal Bioremediation of Acidic Radioactive Waste Sites: Characterization and Genome Sequence of Rhodotorula taiwanensis MD1149.</title>
        <authorList>
            <person name="Tkavc R."/>
            <person name="Matrosova V.Y."/>
            <person name="Grichenko O.E."/>
            <person name="Gostincar C."/>
            <person name="Volpe R.P."/>
            <person name="Klimenkova P."/>
            <person name="Gaidamakova E.K."/>
            <person name="Zhou C.E."/>
            <person name="Stewart B.J."/>
            <person name="Lyman M.G."/>
            <person name="Malfatti S.A."/>
            <person name="Rubinfeld B."/>
            <person name="Courtot M."/>
            <person name="Singh J."/>
            <person name="Dalgard C.L."/>
            <person name="Hamilton T."/>
            <person name="Frey K.G."/>
            <person name="Gunde-Cimerman N."/>
            <person name="Dugan L."/>
            <person name="Daly M.J."/>
        </authorList>
    </citation>
    <scope>NUCLEOTIDE SEQUENCE [LARGE SCALE GENOMIC DNA]</scope>
    <source>
        <strain evidence="7 8">MD1149</strain>
    </source>
</reference>
<dbReference type="InterPro" id="IPR004871">
    <property type="entry name" value="RSE1/DDB1/CPSF1_C"/>
</dbReference>
<evidence type="ECO:0000259" key="4">
    <source>
        <dbReference type="Pfam" id="PF03178"/>
    </source>
</evidence>
<feature type="region of interest" description="Disordered" evidence="3">
    <location>
        <begin position="318"/>
        <end position="353"/>
    </location>
</feature>
<dbReference type="OrthoDB" id="433457at2759"/>
<dbReference type="GO" id="GO:0005634">
    <property type="term" value="C:nucleus"/>
    <property type="evidence" value="ECO:0007669"/>
    <property type="project" value="UniProtKB-SubCell"/>
</dbReference>
<evidence type="ECO:0000259" key="6">
    <source>
        <dbReference type="Pfam" id="PF23726"/>
    </source>
</evidence>
<dbReference type="Gene3D" id="2.130.10.10">
    <property type="entry name" value="YVTN repeat-like/Quinoprotein amine dehydrogenase"/>
    <property type="match status" value="3"/>
</dbReference>
<dbReference type="InterPro" id="IPR015943">
    <property type="entry name" value="WD40/YVTN_repeat-like_dom_sf"/>
</dbReference>
<protein>
    <recommendedName>
        <fullName evidence="9">DNA damage-binding protein 1</fullName>
    </recommendedName>
</protein>
<sequence>MLYAAQALPPTAQLAAFECRLFSRSDSTLVVNKLDRIECYAVQSNANDATTTALRLVLSVPVAGQIAAIEPVHPPHSPLASLAVLTTSLRLFVLSAPPGDDNDVNPTLETVSSISIDEPFARLAEYQAILVDPLHRCIAVHAYAGLVRVVSLVKSERANASSSSNAMEEEEEEDDDDNERRRDNQDDRPKVPKRIRSARAGPIDLSHNFTLRLSSLLNVAALAFVDSSTASASPEDLINRDPVLACINTDHTGSRILTSLEIDLDDKDLRQGPLGLQTLADQGSEVLIPLAAASSSSPEAPRGLLVVGESSVTYIPALDPVTPGSTSAAGPSPSAPGKGKRRASSSASLTAQPVKAGCKNVSRPMPVSRITAWARLSPNQYLLGDIYGKLLLLTLQHKAGRDIDLTIRDLGDATSPTSIVALRDSSSNATADAPTDLVYLSSRFGDSQLVRLEGLTSGSGSVELELVASYSSLAPITDCCLIQDEAGGASSLVTCSGAYKTGSLRVVKRGVGLNEMAALEVPGVQKLWSFPASDGSGMLTVYLIRRLRSYLLVLGSFADTRVLRVILPSSSDDSTGDEAEVEVEEVSIAPFSDSTAASSTSLFAGRVGALIVQARSDGLAYSSEDGRGVQVWTAEGGKKVTAATGAGQDGLLVAVEGGRLELVQARGDTLTSTASTQFPNDIASLAVSHKGDRMFAAVGLWTSQEVRLVELPSLETRSTQKVDSTYLICSLAVGLPSTSTEDRPRGGLSLIVGLGDGTLMTYEIDAETLSVRSKSARSTVLGRKPLSLTNLGGSEGGILALSERPTAVTKARGRFTYSSVNLTGVSAVASLVDPANVTARPVLAVATGEGVSLGQLDAIQQIDVKTVPLDEDEPRRIAYDGKRQLMGVVCSRRDVDRQNGVQSIASIVRLVKQDDFSTNGTFTLPDGEEAQSIACVESGDASFFVVGTTRLDPNAAEPSEGRLVVLQENADGEVLVASETGVAGCPYAVIALGEGLVATAINSQVAVWSLSPDGELILSATWSGAFIAYTLARGPTPTTLIVGDALRSVTLLEYVPPASAPMQAKLKELGKDYRARYMVAVEALSPFEQDGTTTTAASSSSSSGGTTANGMQRIIGAEADLNMFTLERDPQVGARNLAEAGTLAAQAQWHAGEVISRFRRGALSQQHESAGTAGVSTTTQVQPQLVYTTAAGAIGVVAEVDSKSGRVLSALERNLRSVIDQVGGLDHEASRAYKVDKVTTPAAGFVDGTFVERFLDLEEDAQERVVQGRSEPEKLEVSREEGVALLEEMARVH</sequence>
<comment type="subcellular location">
    <subcellularLocation>
        <location evidence="1">Nucleus</location>
    </subcellularLocation>
</comment>
<dbReference type="InterPro" id="IPR058543">
    <property type="entry name" value="Beta-prop_RSE1/DDB1/CPSF1_2nd"/>
</dbReference>
<dbReference type="Gene3D" id="1.10.150.910">
    <property type="match status" value="1"/>
</dbReference>
<evidence type="ECO:0000313" key="8">
    <source>
        <dbReference type="Proteomes" id="UP000237144"/>
    </source>
</evidence>
<dbReference type="Pfam" id="PF23726">
    <property type="entry name" value="Beta-prop_RSE1_2nd"/>
    <property type="match status" value="1"/>
</dbReference>
<dbReference type="STRING" id="741276.A0A2S5BF89"/>
<evidence type="ECO:0000256" key="3">
    <source>
        <dbReference type="SAM" id="MobiDB-lite"/>
    </source>
</evidence>
<dbReference type="InterPro" id="IPR011044">
    <property type="entry name" value="Quino_amine_DH_bsu"/>
</dbReference>
<dbReference type="SUPFAM" id="SSF50969">
    <property type="entry name" value="YVTN repeat-like/Quinoprotein amine dehydrogenase"/>
    <property type="match status" value="1"/>
</dbReference>
<comment type="caution">
    <text evidence="7">The sequence shown here is derived from an EMBL/GenBank/DDBJ whole genome shotgun (WGS) entry which is preliminary data.</text>
</comment>
<name>A0A2S5BF89_9BASI</name>
<dbReference type="Proteomes" id="UP000237144">
    <property type="component" value="Unassembled WGS sequence"/>
</dbReference>
<evidence type="ECO:0000259" key="5">
    <source>
        <dbReference type="Pfam" id="PF10433"/>
    </source>
</evidence>
<gene>
    <name evidence="7" type="ORF">BMF94_1506</name>
</gene>
<feature type="compositionally biased region" description="Acidic residues" evidence="3">
    <location>
        <begin position="167"/>
        <end position="177"/>
    </location>
</feature>
<evidence type="ECO:0000256" key="1">
    <source>
        <dbReference type="ARBA" id="ARBA00004123"/>
    </source>
</evidence>
<feature type="compositionally biased region" description="Low complexity" evidence="3">
    <location>
        <begin position="322"/>
        <end position="337"/>
    </location>
</feature>
<keyword evidence="2" id="KW-0539">Nucleus</keyword>
<dbReference type="Pfam" id="PF03178">
    <property type="entry name" value="CPSF_A"/>
    <property type="match status" value="2"/>
</dbReference>
<dbReference type="EMBL" id="PJQD01000015">
    <property type="protein sequence ID" value="POY75435.1"/>
    <property type="molecule type" value="Genomic_DNA"/>
</dbReference>
<feature type="region of interest" description="Disordered" evidence="3">
    <location>
        <begin position="1090"/>
        <end position="1109"/>
    </location>
</feature>
<proteinExistence type="predicted"/>
<dbReference type="InterPro" id="IPR050358">
    <property type="entry name" value="RSE1/DDB1/CFT1"/>
</dbReference>
<dbReference type="GO" id="GO:0003676">
    <property type="term" value="F:nucleic acid binding"/>
    <property type="evidence" value="ECO:0007669"/>
    <property type="project" value="InterPro"/>
</dbReference>
<feature type="domain" description="RSE1/DDB1/CPSF1 C-terminal" evidence="4">
    <location>
        <begin position="906"/>
        <end position="1084"/>
    </location>
</feature>
<feature type="compositionally biased region" description="Low complexity" evidence="3">
    <location>
        <begin position="1091"/>
        <end position="1108"/>
    </location>
</feature>
<feature type="domain" description="RSE1/DDB1/CPSF1 C-terminal" evidence="4">
    <location>
        <begin position="1109"/>
        <end position="1256"/>
    </location>
</feature>
<organism evidence="7 8">
    <name type="scientific">Rhodotorula taiwanensis</name>
    <dbReference type="NCBI Taxonomy" id="741276"/>
    <lineage>
        <taxon>Eukaryota</taxon>
        <taxon>Fungi</taxon>
        <taxon>Dikarya</taxon>
        <taxon>Basidiomycota</taxon>
        <taxon>Pucciniomycotina</taxon>
        <taxon>Microbotryomycetes</taxon>
        <taxon>Sporidiobolales</taxon>
        <taxon>Sporidiobolaceae</taxon>
        <taxon>Rhodotorula</taxon>
    </lineage>
</organism>
<evidence type="ECO:0008006" key="9">
    <source>
        <dbReference type="Google" id="ProtNLM"/>
    </source>
</evidence>
<feature type="domain" description="RSE1/DDB1/CPSF1 second beta-propeller" evidence="6">
    <location>
        <begin position="514"/>
        <end position="834"/>
    </location>
</feature>
<feature type="compositionally biased region" description="Basic and acidic residues" evidence="3">
    <location>
        <begin position="178"/>
        <end position="190"/>
    </location>
</feature>
<dbReference type="InterPro" id="IPR018846">
    <property type="entry name" value="Beta-prop_RSE1/DDB1/CPSF1_1st"/>
</dbReference>
<evidence type="ECO:0000313" key="7">
    <source>
        <dbReference type="EMBL" id="POY75435.1"/>
    </source>
</evidence>
<keyword evidence="8" id="KW-1185">Reference proteome</keyword>
<feature type="domain" description="RSE1/DDB1/CPSF1 first beta-propeller" evidence="5">
    <location>
        <begin position="15"/>
        <end position="456"/>
    </location>
</feature>
<feature type="region of interest" description="Disordered" evidence="3">
    <location>
        <begin position="158"/>
        <end position="196"/>
    </location>
</feature>
<accession>A0A2S5BF89</accession>